<dbReference type="Proteomes" id="UP000242715">
    <property type="component" value="Unassembled WGS sequence"/>
</dbReference>
<dbReference type="AlphaFoldDB" id="A0A2Z6MIS3"/>
<organism evidence="1 2">
    <name type="scientific">Trifolium subterraneum</name>
    <name type="common">Subterranean clover</name>
    <dbReference type="NCBI Taxonomy" id="3900"/>
    <lineage>
        <taxon>Eukaryota</taxon>
        <taxon>Viridiplantae</taxon>
        <taxon>Streptophyta</taxon>
        <taxon>Embryophyta</taxon>
        <taxon>Tracheophyta</taxon>
        <taxon>Spermatophyta</taxon>
        <taxon>Magnoliopsida</taxon>
        <taxon>eudicotyledons</taxon>
        <taxon>Gunneridae</taxon>
        <taxon>Pentapetalae</taxon>
        <taxon>rosids</taxon>
        <taxon>fabids</taxon>
        <taxon>Fabales</taxon>
        <taxon>Fabaceae</taxon>
        <taxon>Papilionoideae</taxon>
        <taxon>50 kb inversion clade</taxon>
        <taxon>NPAAA clade</taxon>
        <taxon>Hologalegina</taxon>
        <taxon>IRL clade</taxon>
        <taxon>Trifolieae</taxon>
        <taxon>Trifolium</taxon>
    </lineage>
</organism>
<sequence length="61" mass="6768">MQEKRRQDKEATERRLQLLLKAANLDVEALAALISAPTADANKSLQLEVGIASFYVRGKIN</sequence>
<protein>
    <submittedName>
        <fullName evidence="1">Uncharacterized protein</fullName>
    </submittedName>
</protein>
<keyword evidence="2" id="KW-1185">Reference proteome</keyword>
<proteinExistence type="predicted"/>
<evidence type="ECO:0000313" key="1">
    <source>
        <dbReference type="EMBL" id="GAU31978.1"/>
    </source>
</evidence>
<accession>A0A2Z6MIS3</accession>
<evidence type="ECO:0000313" key="2">
    <source>
        <dbReference type="Proteomes" id="UP000242715"/>
    </source>
</evidence>
<dbReference type="EMBL" id="DF973474">
    <property type="protein sequence ID" value="GAU31978.1"/>
    <property type="molecule type" value="Genomic_DNA"/>
</dbReference>
<name>A0A2Z6MIS3_TRISU</name>
<gene>
    <name evidence="1" type="ORF">TSUD_359230</name>
</gene>
<reference evidence="2" key="1">
    <citation type="journal article" date="2017" name="Front. Plant Sci.">
        <title>Climate Clever Clovers: New Paradigm to Reduce the Environmental Footprint of Ruminants by Breeding Low Methanogenic Forages Utilizing Haplotype Variation.</title>
        <authorList>
            <person name="Kaur P."/>
            <person name="Appels R."/>
            <person name="Bayer P.E."/>
            <person name="Keeble-Gagnere G."/>
            <person name="Wang J."/>
            <person name="Hirakawa H."/>
            <person name="Shirasawa K."/>
            <person name="Vercoe P."/>
            <person name="Stefanova K."/>
            <person name="Durmic Z."/>
            <person name="Nichols P."/>
            <person name="Revell C."/>
            <person name="Isobe S.N."/>
            <person name="Edwards D."/>
            <person name="Erskine W."/>
        </authorList>
    </citation>
    <scope>NUCLEOTIDE SEQUENCE [LARGE SCALE GENOMIC DNA]</scope>
    <source>
        <strain evidence="2">cv. Daliak</strain>
    </source>
</reference>
<dbReference type="OrthoDB" id="1403667at2759"/>